<keyword evidence="1 2" id="KW-0238">DNA-binding</keyword>
<dbReference type="HOGENOM" id="CLU_069356_12_9_6"/>
<gene>
    <name evidence="4" type="ordered locus">Sden_0974</name>
</gene>
<dbReference type="AlphaFoldDB" id="Q12QL4"/>
<proteinExistence type="predicted"/>
<dbReference type="OrthoDB" id="116240at2"/>
<feature type="DNA-binding region" description="H-T-H motif" evidence="2">
    <location>
        <begin position="35"/>
        <end position="54"/>
    </location>
</feature>
<dbReference type="InterPro" id="IPR009057">
    <property type="entry name" value="Homeodomain-like_sf"/>
</dbReference>
<dbReference type="Proteomes" id="UP000001982">
    <property type="component" value="Chromosome"/>
</dbReference>
<reference evidence="4 5" key="1">
    <citation type="submission" date="2006-03" db="EMBL/GenBank/DDBJ databases">
        <title>Complete sequence of Shewanella denitrificans OS217.</title>
        <authorList>
            <consortium name="US DOE Joint Genome Institute"/>
            <person name="Copeland A."/>
            <person name="Lucas S."/>
            <person name="Lapidus A."/>
            <person name="Barry K."/>
            <person name="Detter J.C."/>
            <person name="Glavina del Rio T."/>
            <person name="Hammon N."/>
            <person name="Israni S."/>
            <person name="Dalin E."/>
            <person name="Tice H."/>
            <person name="Pitluck S."/>
            <person name="Brettin T."/>
            <person name="Bruce D."/>
            <person name="Han C."/>
            <person name="Tapia R."/>
            <person name="Gilna P."/>
            <person name="Kiss H."/>
            <person name="Schmutz J."/>
            <person name="Larimer F."/>
            <person name="Land M."/>
            <person name="Hauser L."/>
            <person name="Kyrpides N."/>
            <person name="Lykidis A."/>
            <person name="Richardson P."/>
        </authorList>
    </citation>
    <scope>NUCLEOTIDE SEQUENCE [LARGE SCALE GENOMIC DNA]</scope>
    <source>
        <strain evidence="5">OS217 / ATCC BAA-1090 / DSM 15013</strain>
    </source>
</reference>
<accession>Q12QL4</accession>
<sequence length="205" mass="23057">MTSRALENKPATNKRQAILDTALNLFVTQGFHGSSTAQIARQAGVATGTLFHHFSSKEMLLNELFLSIKQEFAEDILQVFQGLDLDTHPQRSLKASAQKLWNRAIDWAIANPIKQRFFLLYALSPELAVDVREQAMNSILGFISKLLTQGQAMGEIVTFPLGLMLDNCHGQYLASIRFFTDYPALGQDPLHREASFELFWRSIKA</sequence>
<dbReference type="eggNOG" id="COG1309">
    <property type="taxonomic scope" value="Bacteria"/>
</dbReference>
<dbReference type="SUPFAM" id="SSF46689">
    <property type="entry name" value="Homeodomain-like"/>
    <property type="match status" value="1"/>
</dbReference>
<dbReference type="PANTHER" id="PTHR30055">
    <property type="entry name" value="HTH-TYPE TRANSCRIPTIONAL REGULATOR RUTR"/>
    <property type="match status" value="1"/>
</dbReference>
<dbReference type="InterPro" id="IPR001647">
    <property type="entry name" value="HTH_TetR"/>
</dbReference>
<dbReference type="EMBL" id="CP000302">
    <property type="protein sequence ID" value="ABE54262.1"/>
    <property type="molecule type" value="Genomic_DNA"/>
</dbReference>
<evidence type="ECO:0000256" key="1">
    <source>
        <dbReference type="ARBA" id="ARBA00023125"/>
    </source>
</evidence>
<organism evidence="4 5">
    <name type="scientific">Shewanella denitrificans (strain OS217 / ATCC BAA-1090 / DSM 15013)</name>
    <dbReference type="NCBI Taxonomy" id="318161"/>
    <lineage>
        <taxon>Bacteria</taxon>
        <taxon>Pseudomonadati</taxon>
        <taxon>Pseudomonadota</taxon>
        <taxon>Gammaproteobacteria</taxon>
        <taxon>Alteromonadales</taxon>
        <taxon>Shewanellaceae</taxon>
        <taxon>Shewanella</taxon>
    </lineage>
</organism>
<dbReference type="Gene3D" id="1.10.357.10">
    <property type="entry name" value="Tetracycline Repressor, domain 2"/>
    <property type="match status" value="1"/>
</dbReference>
<name>Q12QL4_SHEDO</name>
<dbReference type="GO" id="GO:0003677">
    <property type="term" value="F:DNA binding"/>
    <property type="evidence" value="ECO:0007669"/>
    <property type="project" value="UniProtKB-UniRule"/>
</dbReference>
<dbReference type="Pfam" id="PF00440">
    <property type="entry name" value="TetR_N"/>
    <property type="match status" value="1"/>
</dbReference>
<evidence type="ECO:0000313" key="5">
    <source>
        <dbReference type="Proteomes" id="UP000001982"/>
    </source>
</evidence>
<protein>
    <submittedName>
        <fullName evidence="4">Transcriptional regulator, TetR family</fullName>
    </submittedName>
</protein>
<dbReference type="PROSITE" id="PS01081">
    <property type="entry name" value="HTH_TETR_1"/>
    <property type="match status" value="1"/>
</dbReference>
<dbReference type="KEGG" id="sdn:Sden_0974"/>
<evidence type="ECO:0000313" key="4">
    <source>
        <dbReference type="EMBL" id="ABE54262.1"/>
    </source>
</evidence>
<evidence type="ECO:0000259" key="3">
    <source>
        <dbReference type="PROSITE" id="PS50977"/>
    </source>
</evidence>
<feature type="domain" description="HTH tetR-type" evidence="3">
    <location>
        <begin position="12"/>
        <end position="72"/>
    </location>
</feature>
<dbReference type="PANTHER" id="PTHR30055:SF222">
    <property type="entry name" value="REGULATORY PROTEIN"/>
    <property type="match status" value="1"/>
</dbReference>
<dbReference type="InterPro" id="IPR023772">
    <property type="entry name" value="DNA-bd_HTH_TetR-type_CS"/>
</dbReference>
<dbReference type="InterPro" id="IPR050109">
    <property type="entry name" value="HTH-type_TetR-like_transc_reg"/>
</dbReference>
<keyword evidence="5" id="KW-1185">Reference proteome</keyword>
<dbReference type="PRINTS" id="PR00455">
    <property type="entry name" value="HTHTETR"/>
</dbReference>
<dbReference type="PROSITE" id="PS50977">
    <property type="entry name" value="HTH_TETR_2"/>
    <property type="match status" value="1"/>
</dbReference>
<evidence type="ECO:0000256" key="2">
    <source>
        <dbReference type="PROSITE-ProRule" id="PRU00335"/>
    </source>
</evidence>
<dbReference type="RefSeq" id="WP_011495426.1">
    <property type="nucleotide sequence ID" value="NC_007954.1"/>
</dbReference>
<dbReference type="STRING" id="318161.Sden_0974"/>